<comment type="caution">
    <text evidence="1">The sequence shown here is derived from an EMBL/GenBank/DDBJ whole genome shotgun (WGS) entry which is preliminary data.</text>
</comment>
<reference evidence="1 2" key="1">
    <citation type="submission" date="2024-08" db="EMBL/GenBank/DDBJ databases">
        <authorList>
            <person name="Cucini C."/>
            <person name="Frati F."/>
        </authorList>
    </citation>
    <scope>NUCLEOTIDE SEQUENCE [LARGE SCALE GENOMIC DNA]</scope>
</reference>
<dbReference type="Proteomes" id="UP001642540">
    <property type="component" value="Unassembled WGS sequence"/>
</dbReference>
<gene>
    <name evidence="1" type="ORF">ODALV1_LOCUS21652</name>
</gene>
<evidence type="ECO:0000313" key="2">
    <source>
        <dbReference type="Proteomes" id="UP001642540"/>
    </source>
</evidence>
<protein>
    <submittedName>
        <fullName evidence="1">Uncharacterized protein</fullName>
    </submittedName>
</protein>
<keyword evidence="2" id="KW-1185">Reference proteome</keyword>
<accession>A0ABP1RF61</accession>
<organism evidence="1 2">
    <name type="scientific">Orchesella dallaii</name>
    <dbReference type="NCBI Taxonomy" id="48710"/>
    <lineage>
        <taxon>Eukaryota</taxon>
        <taxon>Metazoa</taxon>
        <taxon>Ecdysozoa</taxon>
        <taxon>Arthropoda</taxon>
        <taxon>Hexapoda</taxon>
        <taxon>Collembola</taxon>
        <taxon>Entomobryomorpha</taxon>
        <taxon>Entomobryoidea</taxon>
        <taxon>Orchesellidae</taxon>
        <taxon>Orchesellinae</taxon>
        <taxon>Orchesella</taxon>
    </lineage>
</organism>
<name>A0ABP1RF61_9HEXA</name>
<dbReference type="EMBL" id="CAXLJM020000072">
    <property type="protein sequence ID" value="CAL8127002.1"/>
    <property type="molecule type" value="Genomic_DNA"/>
</dbReference>
<sequence length="79" mass="9138">MATKKRKQKEKEDEIKEFLFLIVKNIPAASDYTQCEHTSRPVKFATSSKNENVFSIFSTKKFCFCAMHPIVATYQQSLV</sequence>
<proteinExistence type="predicted"/>
<evidence type="ECO:0000313" key="1">
    <source>
        <dbReference type="EMBL" id="CAL8127002.1"/>
    </source>
</evidence>